<reference evidence="1" key="1">
    <citation type="submission" date="2014-12" db="EMBL/GenBank/DDBJ databases">
        <title>Insight into the proteome of Arion vulgaris.</title>
        <authorList>
            <person name="Aradska J."/>
            <person name="Bulat T."/>
            <person name="Smidak R."/>
            <person name="Sarate P."/>
            <person name="Gangsoo J."/>
            <person name="Sialana F."/>
            <person name="Bilban M."/>
            <person name="Lubec G."/>
        </authorList>
    </citation>
    <scope>NUCLEOTIDE SEQUENCE</scope>
    <source>
        <tissue evidence="1">Skin</tissue>
    </source>
</reference>
<name>A0A0B7BIX2_9EUPU</name>
<dbReference type="EMBL" id="HACG01046008">
    <property type="protein sequence ID" value="CEK92873.1"/>
    <property type="molecule type" value="Transcribed_RNA"/>
</dbReference>
<sequence length="60" mass="7146">SCYSYFKLKRYEKKDKTEYKIKMVYKGLATESRDKPHHLTIVSRHPDKEPAHMNSCCLVI</sequence>
<feature type="non-terminal residue" evidence="1">
    <location>
        <position position="1"/>
    </location>
</feature>
<dbReference type="AlphaFoldDB" id="A0A0B7BIX2"/>
<accession>A0A0B7BIX2</accession>
<gene>
    <name evidence="1" type="primary">ORF190734</name>
</gene>
<organism evidence="1">
    <name type="scientific">Arion vulgaris</name>
    <dbReference type="NCBI Taxonomy" id="1028688"/>
    <lineage>
        <taxon>Eukaryota</taxon>
        <taxon>Metazoa</taxon>
        <taxon>Spiralia</taxon>
        <taxon>Lophotrochozoa</taxon>
        <taxon>Mollusca</taxon>
        <taxon>Gastropoda</taxon>
        <taxon>Heterobranchia</taxon>
        <taxon>Euthyneura</taxon>
        <taxon>Panpulmonata</taxon>
        <taxon>Eupulmonata</taxon>
        <taxon>Stylommatophora</taxon>
        <taxon>Helicina</taxon>
        <taxon>Arionoidea</taxon>
        <taxon>Arionidae</taxon>
        <taxon>Arion</taxon>
    </lineage>
</organism>
<proteinExistence type="predicted"/>
<evidence type="ECO:0000313" key="1">
    <source>
        <dbReference type="EMBL" id="CEK92873.1"/>
    </source>
</evidence>
<protein>
    <submittedName>
        <fullName evidence="1">Uncharacterized protein</fullName>
    </submittedName>
</protein>